<dbReference type="PANTHER" id="PTHR47926">
    <property type="entry name" value="PENTATRICOPEPTIDE REPEAT-CONTAINING PROTEIN"/>
    <property type="match status" value="1"/>
</dbReference>
<dbReference type="InterPro" id="IPR011990">
    <property type="entry name" value="TPR-like_helical_dom_sf"/>
</dbReference>
<accession>A0A8K0E1A4</accession>
<name>A0A8K0E1A4_9ROSA</name>
<protein>
    <submittedName>
        <fullName evidence="1">Uncharacterized protein</fullName>
    </submittedName>
</protein>
<gene>
    <name evidence="1" type="ORF">FNV43_RR20940</name>
</gene>
<comment type="caution">
    <text evidence="1">The sequence shown here is derived from an EMBL/GenBank/DDBJ whole genome shotgun (WGS) entry which is preliminary data.</text>
</comment>
<dbReference type="OrthoDB" id="185373at2759"/>
<evidence type="ECO:0000313" key="1">
    <source>
        <dbReference type="EMBL" id="KAF3438183.1"/>
    </source>
</evidence>
<reference evidence="1" key="1">
    <citation type="submission" date="2020-03" db="EMBL/GenBank/DDBJ databases">
        <title>A high-quality chromosome-level genome assembly of a woody plant with both climbing and erect habits, Rhamnella rubrinervis.</title>
        <authorList>
            <person name="Lu Z."/>
            <person name="Yang Y."/>
            <person name="Zhu X."/>
            <person name="Sun Y."/>
        </authorList>
    </citation>
    <scope>NUCLEOTIDE SEQUENCE</scope>
    <source>
        <strain evidence="1">BYM</strain>
        <tissue evidence="1">Leaf</tissue>
    </source>
</reference>
<dbReference type="GO" id="GO:0009451">
    <property type="term" value="P:RNA modification"/>
    <property type="evidence" value="ECO:0007669"/>
    <property type="project" value="InterPro"/>
</dbReference>
<dbReference type="Proteomes" id="UP000796880">
    <property type="component" value="Unassembled WGS sequence"/>
</dbReference>
<evidence type="ECO:0000313" key="2">
    <source>
        <dbReference type="Proteomes" id="UP000796880"/>
    </source>
</evidence>
<dbReference type="AlphaFoldDB" id="A0A8K0E1A4"/>
<proteinExistence type="predicted"/>
<dbReference type="InterPro" id="IPR046960">
    <property type="entry name" value="PPR_At4g14850-like_plant"/>
</dbReference>
<sequence>MLRTEIKPDNFTYSFMTRAYSEGLDLDGLKVAHGVIVSGLGLDSICSSALVTAYSKLALIDEANKVFHGMPEPDESCPLSLGQRLHGFGLKSYFDSNAHVGSVLVTMYSRFLIATVLAAAAQVANVGSGKEFMRIVFDMDMNYMSRFALL</sequence>
<dbReference type="EMBL" id="VOIH02000009">
    <property type="protein sequence ID" value="KAF3438183.1"/>
    <property type="molecule type" value="Genomic_DNA"/>
</dbReference>
<dbReference type="GO" id="GO:0003723">
    <property type="term" value="F:RNA binding"/>
    <property type="evidence" value="ECO:0007669"/>
    <property type="project" value="InterPro"/>
</dbReference>
<dbReference type="Gene3D" id="1.25.40.10">
    <property type="entry name" value="Tetratricopeptide repeat domain"/>
    <property type="match status" value="1"/>
</dbReference>
<keyword evidence="2" id="KW-1185">Reference proteome</keyword>
<organism evidence="1 2">
    <name type="scientific">Rhamnella rubrinervis</name>
    <dbReference type="NCBI Taxonomy" id="2594499"/>
    <lineage>
        <taxon>Eukaryota</taxon>
        <taxon>Viridiplantae</taxon>
        <taxon>Streptophyta</taxon>
        <taxon>Embryophyta</taxon>
        <taxon>Tracheophyta</taxon>
        <taxon>Spermatophyta</taxon>
        <taxon>Magnoliopsida</taxon>
        <taxon>eudicotyledons</taxon>
        <taxon>Gunneridae</taxon>
        <taxon>Pentapetalae</taxon>
        <taxon>rosids</taxon>
        <taxon>fabids</taxon>
        <taxon>Rosales</taxon>
        <taxon>Rhamnaceae</taxon>
        <taxon>rhamnoid group</taxon>
        <taxon>Rhamneae</taxon>
        <taxon>Rhamnella</taxon>
    </lineage>
</organism>